<keyword evidence="2" id="KW-1185">Reference proteome</keyword>
<dbReference type="EMBL" id="JAMWDU010000005">
    <property type="protein sequence ID" value="MCP8888131.1"/>
    <property type="molecule type" value="Genomic_DNA"/>
</dbReference>
<name>A0A9Q4AQY8_9HYPH</name>
<gene>
    <name evidence="1" type="ORF">NF348_13485</name>
</gene>
<dbReference type="RefSeq" id="WP_254675202.1">
    <property type="nucleotide sequence ID" value="NZ_JAMWDU010000005.1"/>
</dbReference>
<organism evidence="1 2">
    <name type="scientific">Devosia ureilytica</name>
    <dbReference type="NCBI Taxonomy" id="2952754"/>
    <lineage>
        <taxon>Bacteria</taxon>
        <taxon>Pseudomonadati</taxon>
        <taxon>Pseudomonadota</taxon>
        <taxon>Alphaproteobacteria</taxon>
        <taxon>Hyphomicrobiales</taxon>
        <taxon>Devosiaceae</taxon>
        <taxon>Devosia</taxon>
    </lineage>
</organism>
<protein>
    <submittedName>
        <fullName evidence="1">DUF2971 domain-containing protein</fullName>
    </submittedName>
</protein>
<accession>A0A9Q4AQY8</accession>
<evidence type="ECO:0000313" key="2">
    <source>
        <dbReference type="Proteomes" id="UP001060275"/>
    </source>
</evidence>
<comment type="caution">
    <text evidence="1">The sequence shown here is derived from an EMBL/GenBank/DDBJ whole genome shotgun (WGS) entry which is preliminary data.</text>
</comment>
<dbReference type="InterPro" id="IPR021352">
    <property type="entry name" value="DUF2971"/>
</dbReference>
<reference evidence="1" key="1">
    <citation type="submission" date="2022-06" db="EMBL/GenBank/DDBJ databases">
        <title>Devosia sp. XJ19-45 genome assembly.</title>
        <authorList>
            <person name="Li B."/>
            <person name="Cai M."/>
            <person name="Nie G."/>
            <person name="Li W."/>
        </authorList>
    </citation>
    <scope>NUCLEOTIDE SEQUENCE</scope>
    <source>
        <strain evidence="1">XJ19-45</strain>
    </source>
</reference>
<proteinExistence type="predicted"/>
<sequence length="226" mass="26083">MAQKKRHTMRRTSLTPPPFRRYTNLAAAIHLLQSRKITLLNPARWDDANDAYFMGEYKRLAGAETVLAICFAETAETYHHWRVFSHGADGVCIEFDKARLLASFEGQTGVLKDKVVYRKIATLKKRREIEAEELPFLKRKPYEPECEYRVIYVNETASMEAKDFDIDLSWIRRITLSPWMSNALKESVKKTLRGINDDCRRLSVVRSTLVGNEEWKGLTAKAVQIG</sequence>
<dbReference type="Pfam" id="PF11185">
    <property type="entry name" value="DUF2971"/>
    <property type="match status" value="1"/>
</dbReference>
<dbReference type="Proteomes" id="UP001060275">
    <property type="component" value="Unassembled WGS sequence"/>
</dbReference>
<evidence type="ECO:0000313" key="1">
    <source>
        <dbReference type="EMBL" id="MCP8888131.1"/>
    </source>
</evidence>
<dbReference type="AlphaFoldDB" id="A0A9Q4AQY8"/>